<evidence type="ECO:0000313" key="1">
    <source>
        <dbReference type="EMBL" id="MBB6497945.1"/>
    </source>
</evidence>
<reference evidence="1 2" key="1">
    <citation type="submission" date="2020-08" db="EMBL/GenBank/DDBJ databases">
        <title>Genomic Encyclopedia of Type Strains, Phase IV (KMG-V): Genome sequencing to study the core and pangenomes of soil and plant-associated prokaryotes.</title>
        <authorList>
            <person name="Whitman W."/>
        </authorList>
    </citation>
    <scope>NUCLEOTIDE SEQUENCE [LARGE SCALE GENOMIC DNA]</scope>
    <source>
        <strain evidence="1 2">M2T3</strain>
    </source>
</reference>
<dbReference type="EMBL" id="JACHCC010000001">
    <property type="protein sequence ID" value="MBB6497945.1"/>
    <property type="molecule type" value="Genomic_DNA"/>
</dbReference>
<evidence type="ECO:0000313" key="2">
    <source>
        <dbReference type="Proteomes" id="UP000521017"/>
    </source>
</evidence>
<name>A0A7X0MHX5_9SPHI</name>
<accession>A0A7X0MHX5</accession>
<sequence>MKKILIIACIAISIIHQSCKKDSNRQNTGSTAIDSKNSETNLAQTKFAVLLAKAVKSDPDLRNFLKNESLKQFDNDHDILYHMVKDVKINGAETLHEKLIRYQVSDKELDSIETQLPLLTIFIPSLPSFSPEKWNAASEVPFIATSNVGESNVSLYDGSGNSMVLKPNQTPAFPVLVIKQNERVIVNRNSLQSTAKMSNSIKNGSSIAYQNSNLSLSFADKAFDGTNKSKQVNFVKSNAAIVNDIDPISIEAYNSGNEWHRDYIYYGLTASTPNGEFKHNYSEFITSFKFLTPNALGIISDQDEDPKKNDLYGQANTKPPLPKTMWTEGNFEIKITILINAKNGAGSELTKVMSVSPGELFDLQYDLIQDAHGPFGTIKIYQIKSVTPKEFHPNIELVPWDLENYGTAWKFIFYETDNAQEITKSYENTSTYAGNFGIDLGVSKKIGLKFGGSATTSTKNSYTVKTTLNSDFLGEAILTFDQPIITGSSGGSYTTREITTGNLLSITVQPKKVF</sequence>
<dbReference type="Proteomes" id="UP000521017">
    <property type="component" value="Unassembled WGS sequence"/>
</dbReference>
<protein>
    <submittedName>
        <fullName evidence="1">Uncharacterized protein</fullName>
    </submittedName>
</protein>
<organism evidence="1 2">
    <name type="scientific">Pedobacter cryoconitis</name>
    <dbReference type="NCBI Taxonomy" id="188932"/>
    <lineage>
        <taxon>Bacteria</taxon>
        <taxon>Pseudomonadati</taxon>
        <taxon>Bacteroidota</taxon>
        <taxon>Sphingobacteriia</taxon>
        <taxon>Sphingobacteriales</taxon>
        <taxon>Sphingobacteriaceae</taxon>
        <taxon>Pedobacter</taxon>
    </lineage>
</organism>
<dbReference type="AlphaFoldDB" id="A0A7X0MHX5"/>
<comment type="caution">
    <text evidence="1">The sequence shown here is derived from an EMBL/GenBank/DDBJ whole genome shotgun (WGS) entry which is preliminary data.</text>
</comment>
<dbReference type="RefSeq" id="WP_184621609.1">
    <property type="nucleotide sequence ID" value="NZ_JACHCC010000001.1"/>
</dbReference>
<gene>
    <name evidence="1" type="ORF">HDF25_000069</name>
</gene>
<proteinExistence type="predicted"/>